<sequence>MSSSNLLRCSVSSSSTNLRRSKSKLNFNMLADIPQEVYLTEWNHSLLLSATYGSTSSPQINLPSSPNGGLGTGDYTTDTGGNGEGPRIAARLQGGVWVFSDPKRKRGSHVLGGGVIPGSSRSGAPYNGYGEGSVEDGHGAWTDADKCDCEGGEEIEGYEGEKLGRHGEGRTSDSGGIKLPPLAHIYMDREELKVDTSPKPESDTISPDTIAGMKALLEVWIF</sequence>
<feature type="region of interest" description="Disordered" evidence="1">
    <location>
        <begin position="56"/>
        <end position="85"/>
    </location>
</feature>
<name>A0A4S8LCB3_DENBC</name>
<reference evidence="2 3" key="1">
    <citation type="journal article" date="2019" name="Nat. Ecol. Evol.">
        <title>Megaphylogeny resolves global patterns of mushroom evolution.</title>
        <authorList>
            <person name="Varga T."/>
            <person name="Krizsan K."/>
            <person name="Foldi C."/>
            <person name="Dima B."/>
            <person name="Sanchez-Garcia M."/>
            <person name="Sanchez-Ramirez S."/>
            <person name="Szollosi G.J."/>
            <person name="Szarkandi J.G."/>
            <person name="Papp V."/>
            <person name="Albert L."/>
            <person name="Andreopoulos W."/>
            <person name="Angelini C."/>
            <person name="Antonin V."/>
            <person name="Barry K.W."/>
            <person name="Bougher N.L."/>
            <person name="Buchanan P."/>
            <person name="Buyck B."/>
            <person name="Bense V."/>
            <person name="Catcheside P."/>
            <person name="Chovatia M."/>
            <person name="Cooper J."/>
            <person name="Damon W."/>
            <person name="Desjardin D."/>
            <person name="Finy P."/>
            <person name="Geml J."/>
            <person name="Haridas S."/>
            <person name="Hughes K."/>
            <person name="Justo A."/>
            <person name="Karasinski D."/>
            <person name="Kautmanova I."/>
            <person name="Kiss B."/>
            <person name="Kocsube S."/>
            <person name="Kotiranta H."/>
            <person name="LaButti K.M."/>
            <person name="Lechner B.E."/>
            <person name="Liimatainen K."/>
            <person name="Lipzen A."/>
            <person name="Lukacs Z."/>
            <person name="Mihaltcheva S."/>
            <person name="Morgado L.N."/>
            <person name="Niskanen T."/>
            <person name="Noordeloos M.E."/>
            <person name="Ohm R.A."/>
            <person name="Ortiz-Santana B."/>
            <person name="Ovrebo C."/>
            <person name="Racz N."/>
            <person name="Riley R."/>
            <person name="Savchenko A."/>
            <person name="Shiryaev A."/>
            <person name="Soop K."/>
            <person name="Spirin V."/>
            <person name="Szebenyi C."/>
            <person name="Tomsovsky M."/>
            <person name="Tulloss R.E."/>
            <person name="Uehling J."/>
            <person name="Grigoriev I.V."/>
            <person name="Vagvolgyi C."/>
            <person name="Papp T."/>
            <person name="Martin F.M."/>
            <person name="Miettinen O."/>
            <person name="Hibbett D.S."/>
            <person name="Nagy L.G."/>
        </authorList>
    </citation>
    <scope>NUCLEOTIDE SEQUENCE [LARGE SCALE GENOMIC DNA]</scope>
    <source>
        <strain evidence="2 3">CBS 962.96</strain>
    </source>
</reference>
<gene>
    <name evidence="2" type="ORF">K435DRAFT_842916</name>
</gene>
<dbReference type="AlphaFoldDB" id="A0A4S8LCB3"/>
<evidence type="ECO:0000256" key="1">
    <source>
        <dbReference type="SAM" id="MobiDB-lite"/>
    </source>
</evidence>
<dbReference type="EMBL" id="ML179503">
    <property type="protein sequence ID" value="THU86331.1"/>
    <property type="molecule type" value="Genomic_DNA"/>
</dbReference>
<dbReference type="OrthoDB" id="2848852at2759"/>
<feature type="compositionally biased region" description="Polar residues" evidence="1">
    <location>
        <begin position="56"/>
        <end position="66"/>
    </location>
</feature>
<evidence type="ECO:0000313" key="3">
    <source>
        <dbReference type="Proteomes" id="UP000297245"/>
    </source>
</evidence>
<feature type="compositionally biased region" description="Basic and acidic residues" evidence="1">
    <location>
        <begin position="159"/>
        <end position="171"/>
    </location>
</feature>
<protein>
    <submittedName>
        <fullName evidence="2">Uncharacterized protein</fullName>
    </submittedName>
</protein>
<proteinExistence type="predicted"/>
<organism evidence="2 3">
    <name type="scientific">Dendrothele bispora (strain CBS 962.96)</name>
    <dbReference type="NCBI Taxonomy" id="1314807"/>
    <lineage>
        <taxon>Eukaryota</taxon>
        <taxon>Fungi</taxon>
        <taxon>Dikarya</taxon>
        <taxon>Basidiomycota</taxon>
        <taxon>Agaricomycotina</taxon>
        <taxon>Agaricomycetes</taxon>
        <taxon>Agaricomycetidae</taxon>
        <taxon>Agaricales</taxon>
        <taxon>Agaricales incertae sedis</taxon>
        <taxon>Dendrothele</taxon>
    </lineage>
</organism>
<evidence type="ECO:0000313" key="2">
    <source>
        <dbReference type="EMBL" id="THU86331.1"/>
    </source>
</evidence>
<feature type="region of interest" description="Disordered" evidence="1">
    <location>
        <begin position="158"/>
        <end position="179"/>
    </location>
</feature>
<dbReference type="Proteomes" id="UP000297245">
    <property type="component" value="Unassembled WGS sequence"/>
</dbReference>
<accession>A0A4S8LCB3</accession>
<keyword evidence="3" id="KW-1185">Reference proteome</keyword>